<dbReference type="Proteomes" id="UP001458946">
    <property type="component" value="Unassembled WGS sequence"/>
</dbReference>
<feature type="region of interest" description="Disordered" evidence="1">
    <location>
        <begin position="55"/>
        <end position="74"/>
    </location>
</feature>
<proteinExistence type="predicted"/>
<keyword evidence="4" id="KW-1185">Reference proteome</keyword>
<evidence type="ECO:0000313" key="3">
    <source>
        <dbReference type="EMBL" id="GAA5503595.1"/>
    </source>
</evidence>
<gene>
    <name evidence="3" type="ORF">Dxin01_03354</name>
</gene>
<feature type="domain" description="Antitoxin Xre/MbcA/ParS-like toxin-binding" evidence="2">
    <location>
        <begin position="39"/>
        <end position="74"/>
    </location>
</feature>
<dbReference type="InterPro" id="IPR024467">
    <property type="entry name" value="Xre/MbcA/ParS-like_toxin-bd"/>
</dbReference>
<dbReference type="Pfam" id="PF09722">
    <property type="entry name" value="Xre_MbcA_ParS_C"/>
    <property type="match status" value="1"/>
</dbReference>
<comment type="caution">
    <text evidence="3">The sequence shown here is derived from an EMBL/GenBank/DDBJ whole genome shotgun (WGS) entry which is preliminary data.</text>
</comment>
<name>A0ABP9VEF2_9DEIO</name>
<evidence type="ECO:0000256" key="1">
    <source>
        <dbReference type="SAM" id="MobiDB-lite"/>
    </source>
</evidence>
<feature type="region of interest" description="Disordered" evidence="1">
    <location>
        <begin position="1"/>
        <end position="20"/>
    </location>
</feature>
<accession>A0ABP9VEF2</accession>
<dbReference type="EMBL" id="BAABRN010000056">
    <property type="protein sequence ID" value="GAA5503595.1"/>
    <property type="molecule type" value="Genomic_DNA"/>
</dbReference>
<organism evidence="3 4">
    <name type="scientific">Deinococcus xinjiangensis</name>
    <dbReference type="NCBI Taxonomy" id="457454"/>
    <lineage>
        <taxon>Bacteria</taxon>
        <taxon>Thermotogati</taxon>
        <taxon>Deinococcota</taxon>
        <taxon>Deinococci</taxon>
        <taxon>Deinococcales</taxon>
        <taxon>Deinococcaceae</taxon>
        <taxon>Deinococcus</taxon>
    </lineage>
</organism>
<evidence type="ECO:0000313" key="4">
    <source>
        <dbReference type="Proteomes" id="UP001458946"/>
    </source>
</evidence>
<reference evidence="3 4" key="1">
    <citation type="submission" date="2024-02" db="EMBL/GenBank/DDBJ databases">
        <title>Deinococcus xinjiangensis NBRC 107630.</title>
        <authorList>
            <person name="Ichikawa N."/>
            <person name="Katano-Makiyama Y."/>
            <person name="Hidaka K."/>
        </authorList>
    </citation>
    <scope>NUCLEOTIDE SEQUENCE [LARGE SCALE GENOMIC DNA]</scope>
    <source>
        <strain evidence="3 4">NBRC 107630</strain>
    </source>
</reference>
<sequence>MTSHTEKSPKPILLVNGQPVYPRPLPDTPITEAEVEAVARQLTGDAEVARAWMDRPNLDFDGQTPRQAVQSGEG</sequence>
<dbReference type="RefSeq" id="WP_353543567.1">
    <property type="nucleotide sequence ID" value="NZ_BAABRN010000056.1"/>
</dbReference>
<feature type="compositionally biased region" description="Polar residues" evidence="1">
    <location>
        <begin position="64"/>
        <end position="74"/>
    </location>
</feature>
<evidence type="ECO:0000259" key="2">
    <source>
        <dbReference type="Pfam" id="PF09722"/>
    </source>
</evidence>
<protein>
    <recommendedName>
        <fullName evidence="2">Antitoxin Xre/MbcA/ParS-like toxin-binding domain-containing protein</fullName>
    </recommendedName>
</protein>